<evidence type="ECO:0000259" key="4">
    <source>
        <dbReference type="SMART" id="SM00337"/>
    </source>
</evidence>
<dbReference type="InterPro" id="IPR026298">
    <property type="entry name" value="Bcl-2_fam"/>
</dbReference>
<dbReference type="SMART" id="SM00337">
    <property type="entry name" value="BCL"/>
    <property type="match status" value="1"/>
</dbReference>
<dbReference type="GO" id="GO:0051400">
    <property type="term" value="F:BH domain binding"/>
    <property type="evidence" value="ECO:0007669"/>
    <property type="project" value="TreeGrafter"/>
</dbReference>
<comment type="similarity">
    <text evidence="1">Belongs to the Bcl-2 family.</text>
</comment>
<dbReference type="Gene3D" id="1.10.437.10">
    <property type="entry name" value="Blc2-like"/>
    <property type="match status" value="1"/>
</dbReference>
<feature type="compositionally biased region" description="Polar residues" evidence="3">
    <location>
        <begin position="33"/>
        <end position="48"/>
    </location>
</feature>
<dbReference type="PANTHER" id="PTHR11256">
    <property type="entry name" value="BCL-2 RELATED"/>
    <property type="match status" value="1"/>
</dbReference>
<dbReference type="InterPro" id="IPR036834">
    <property type="entry name" value="Bcl-2-like_sf"/>
</dbReference>
<evidence type="ECO:0000256" key="3">
    <source>
        <dbReference type="SAM" id="MobiDB-lite"/>
    </source>
</evidence>
<keyword evidence="2" id="KW-0053">Apoptosis</keyword>
<dbReference type="AlphaFoldDB" id="H2DL15"/>
<dbReference type="PRINTS" id="PR01862">
    <property type="entry name" value="BCL2FAMILY"/>
</dbReference>
<evidence type="ECO:0000313" key="5">
    <source>
        <dbReference type="EMBL" id="AEX93477.1"/>
    </source>
</evidence>
<reference evidence="5" key="1">
    <citation type="submission" date="2011-08" db="EMBL/GenBank/DDBJ databases">
        <authorList>
            <person name="Pellettieri J."/>
        </authorList>
    </citation>
    <scope>NUCLEOTIDE SEQUENCE</scope>
</reference>
<protein>
    <submittedName>
        <fullName evidence="5">Bax-1</fullName>
    </submittedName>
</protein>
<dbReference type="InterPro" id="IPR046371">
    <property type="entry name" value="Bcl-2_BH1-3"/>
</dbReference>
<sequence>MGDYDTDDELKNDAHFDDSIPSMEAESICDRITNNSSNATPVNNGDDYSSSNSHRNHRHNPRCYTAEVFVKGISYVLKKKIKNCSPSNIPTERKYVNLLSVDDGFQEDNPSPLMSSICSDRDQGALSDASSEGFYCQNDYNHACNEGLCMHVTPFISKLKQNFFLPNNDQCALLPKFDDKFYKSLEHLIKYFEEKFNSDSSDWLRTNALQMNQMDKIQARQELNKIFLSIFSEKINWGRIVAMIGFVCELSSSAFMIHRHDLIEEYVYTSVSFVDEYLWSWIFQHGGWEGLMEFQTGQSGSNNELENIFSSLSRIARVAALALAGVAFCKYVADHI</sequence>
<dbReference type="GO" id="GO:0005741">
    <property type="term" value="C:mitochondrial outer membrane"/>
    <property type="evidence" value="ECO:0007669"/>
    <property type="project" value="TreeGrafter"/>
</dbReference>
<dbReference type="GO" id="GO:0097192">
    <property type="term" value="P:extrinsic apoptotic signaling pathway in absence of ligand"/>
    <property type="evidence" value="ECO:0007669"/>
    <property type="project" value="TreeGrafter"/>
</dbReference>
<dbReference type="Pfam" id="PF00452">
    <property type="entry name" value="Bcl-2"/>
    <property type="match status" value="1"/>
</dbReference>
<dbReference type="GO" id="GO:0042981">
    <property type="term" value="P:regulation of apoptotic process"/>
    <property type="evidence" value="ECO:0007669"/>
    <property type="project" value="InterPro"/>
</dbReference>
<dbReference type="EMBL" id="JN621811">
    <property type="protein sequence ID" value="AEX93477.1"/>
    <property type="molecule type" value="mRNA"/>
</dbReference>
<evidence type="ECO:0000256" key="1">
    <source>
        <dbReference type="ARBA" id="ARBA00009458"/>
    </source>
</evidence>
<dbReference type="InterPro" id="IPR002475">
    <property type="entry name" value="Bcl2-like"/>
</dbReference>
<feature type="region of interest" description="Disordered" evidence="3">
    <location>
        <begin position="33"/>
        <end position="59"/>
    </location>
</feature>
<evidence type="ECO:0000256" key="2">
    <source>
        <dbReference type="ARBA" id="ARBA00022703"/>
    </source>
</evidence>
<dbReference type="GO" id="GO:0008630">
    <property type="term" value="P:intrinsic apoptotic signaling pathway in response to DNA damage"/>
    <property type="evidence" value="ECO:0007669"/>
    <property type="project" value="TreeGrafter"/>
</dbReference>
<proteinExistence type="evidence at transcript level"/>
<accession>H2DL15</accession>
<feature type="domain" description="Bcl-2 Bcl-2 homology region 1-3" evidence="4">
    <location>
        <begin position="185"/>
        <end position="288"/>
    </location>
</feature>
<organism evidence="5">
    <name type="scientific">Schmidtea mediterranea</name>
    <name type="common">Freshwater planarian flatworm</name>
    <dbReference type="NCBI Taxonomy" id="79327"/>
    <lineage>
        <taxon>Eukaryota</taxon>
        <taxon>Metazoa</taxon>
        <taxon>Spiralia</taxon>
        <taxon>Lophotrochozoa</taxon>
        <taxon>Platyhelminthes</taxon>
        <taxon>Rhabditophora</taxon>
        <taxon>Seriata</taxon>
        <taxon>Tricladida</taxon>
        <taxon>Continenticola</taxon>
        <taxon>Geoplanoidea</taxon>
        <taxon>Dugesiidae</taxon>
        <taxon>Schmidtea</taxon>
    </lineage>
</organism>
<dbReference type="GO" id="GO:0001836">
    <property type="term" value="P:release of cytochrome c from mitochondria"/>
    <property type="evidence" value="ECO:0007669"/>
    <property type="project" value="TreeGrafter"/>
</dbReference>
<name>H2DL15_SCHMD</name>
<dbReference type="PROSITE" id="PS50062">
    <property type="entry name" value="BCL2_FAMILY"/>
    <property type="match status" value="1"/>
</dbReference>
<dbReference type="SUPFAM" id="SSF56854">
    <property type="entry name" value="Bcl-2 inhibitors of programmed cell death"/>
    <property type="match status" value="1"/>
</dbReference>